<organism evidence="10 12">
    <name type="scientific">Acetobacter cibinongensis</name>
    <dbReference type="NCBI Taxonomy" id="146475"/>
    <lineage>
        <taxon>Bacteria</taxon>
        <taxon>Pseudomonadati</taxon>
        <taxon>Pseudomonadota</taxon>
        <taxon>Alphaproteobacteria</taxon>
        <taxon>Acetobacterales</taxon>
        <taxon>Acetobacteraceae</taxon>
        <taxon>Acetobacter</taxon>
    </lineage>
</organism>
<dbReference type="InterPro" id="IPR008854">
    <property type="entry name" value="TPMT"/>
</dbReference>
<accession>A0A0D6N845</accession>
<comment type="subcellular location">
    <subcellularLocation>
        <location evidence="2 9">Cytoplasm</location>
    </subcellularLocation>
</comment>
<dbReference type="PROSITE" id="PS51585">
    <property type="entry name" value="SAM_MT_TPMT"/>
    <property type="match status" value="1"/>
</dbReference>
<dbReference type="RefSeq" id="WP_048839703.1">
    <property type="nucleotide sequence ID" value="NZ_BAMV01000051.1"/>
</dbReference>
<evidence type="ECO:0000256" key="7">
    <source>
        <dbReference type="ARBA" id="ARBA00022679"/>
    </source>
</evidence>
<dbReference type="EC" id="2.1.1.67" evidence="4 9"/>
<dbReference type="Pfam" id="PF05724">
    <property type="entry name" value="TPMT"/>
    <property type="match status" value="1"/>
</dbReference>
<dbReference type="SUPFAM" id="SSF53335">
    <property type="entry name" value="S-adenosyl-L-methionine-dependent methyltransferases"/>
    <property type="match status" value="1"/>
</dbReference>
<dbReference type="InterPro" id="IPR022474">
    <property type="entry name" value="Thiopur_S-MeTfrase_Se/Te_detox"/>
</dbReference>
<comment type="similarity">
    <text evidence="3 9">Belongs to the class I-like SAM-binding methyltransferase superfamily. TPMT family.</text>
</comment>
<feature type="binding site" evidence="9">
    <location>
        <position position="66"/>
    </location>
    <ligand>
        <name>S-adenosyl-L-methionine</name>
        <dbReference type="ChEBI" id="CHEBI:59789"/>
    </ligand>
</feature>
<dbReference type="Proteomes" id="UP000321891">
    <property type="component" value="Unassembled WGS sequence"/>
</dbReference>
<sequence>MDASFWLDKWQRNETGFHAAEPHAFLLRHFPAVNLVAGAHVFVPLCGKTVDIHWLLAQGFRVTGSELSQIAVESLFQDLGYKPEITLTDYGPCYSAGPLRVFVGDIFRLDATSVGTVDAIYDRAALIALPRHMRQLYAAHVVQITHAARQLLVCLDYDQTRRAGPPFSVDERELRALYAGHYTLTELEAEAVPGGLKGICPAQEVVWLLSPKRL</sequence>
<dbReference type="EMBL" id="BAMV01000051">
    <property type="protein sequence ID" value="GAN61671.1"/>
    <property type="molecule type" value="Genomic_DNA"/>
</dbReference>
<dbReference type="FunFam" id="3.40.50.150:FF:000101">
    <property type="entry name" value="Thiopurine S-methyltransferase"/>
    <property type="match status" value="1"/>
</dbReference>
<evidence type="ECO:0000313" key="11">
    <source>
        <dbReference type="EMBL" id="GEL59857.1"/>
    </source>
</evidence>
<comment type="catalytic activity">
    <reaction evidence="1 9">
        <text>S-adenosyl-L-methionine + a thiopurine = S-adenosyl-L-homocysteine + a thiopurine S-methylether.</text>
        <dbReference type="EC" id="2.1.1.67"/>
    </reaction>
</comment>
<evidence type="ECO:0000256" key="8">
    <source>
        <dbReference type="ARBA" id="ARBA00022691"/>
    </source>
</evidence>
<dbReference type="InterPro" id="IPR029063">
    <property type="entry name" value="SAM-dependent_MTases_sf"/>
</dbReference>
<dbReference type="NCBIfam" id="TIGR03840">
    <property type="entry name" value="TMPT_Se_Te"/>
    <property type="match status" value="1"/>
</dbReference>
<evidence type="ECO:0000256" key="9">
    <source>
        <dbReference type="HAMAP-Rule" id="MF_00812"/>
    </source>
</evidence>
<dbReference type="EMBL" id="BJVU01000015">
    <property type="protein sequence ID" value="GEL59857.1"/>
    <property type="molecule type" value="Genomic_DNA"/>
</dbReference>
<gene>
    <name evidence="9 11" type="primary">tpm</name>
    <name evidence="10" type="ORF">Abci_053_025</name>
    <name evidence="11" type="ORF">ACI01nite_24590</name>
</gene>
<dbReference type="PANTHER" id="PTHR10259:SF11">
    <property type="entry name" value="THIOPURINE S-METHYLTRANSFERASE"/>
    <property type="match status" value="1"/>
</dbReference>
<dbReference type="PANTHER" id="PTHR10259">
    <property type="entry name" value="THIOPURINE S-METHYLTRANSFERASE"/>
    <property type="match status" value="1"/>
</dbReference>
<feature type="binding site" evidence="9">
    <location>
        <position position="10"/>
    </location>
    <ligand>
        <name>S-adenosyl-L-methionine</name>
        <dbReference type="ChEBI" id="CHEBI:59789"/>
    </ligand>
</feature>
<feature type="binding site" evidence="9">
    <location>
        <position position="45"/>
    </location>
    <ligand>
        <name>S-adenosyl-L-methionine</name>
        <dbReference type="ChEBI" id="CHEBI:59789"/>
    </ligand>
</feature>
<reference evidence="11 13" key="2">
    <citation type="submission" date="2019-07" db="EMBL/GenBank/DDBJ databases">
        <title>Whole genome shotgun sequence of Acetobacter cibinongensis NBRC 16605.</title>
        <authorList>
            <person name="Hosoyama A."/>
            <person name="Uohara A."/>
            <person name="Ohji S."/>
            <person name="Ichikawa N."/>
        </authorList>
    </citation>
    <scope>NUCLEOTIDE SEQUENCE [LARGE SCALE GENOMIC DNA]</scope>
    <source>
        <strain evidence="11 13">NBRC 16605</strain>
    </source>
</reference>
<dbReference type="Gene3D" id="3.40.50.150">
    <property type="entry name" value="Vaccinia Virus protein VP39"/>
    <property type="match status" value="1"/>
</dbReference>
<keyword evidence="7 9" id="KW-0808">Transferase</keyword>
<evidence type="ECO:0000256" key="4">
    <source>
        <dbReference type="ARBA" id="ARBA00011905"/>
    </source>
</evidence>
<dbReference type="NCBIfam" id="NF009732">
    <property type="entry name" value="PRK13255.1"/>
    <property type="match status" value="1"/>
</dbReference>
<accession>A0A6N3STA9</accession>
<evidence type="ECO:0000256" key="6">
    <source>
        <dbReference type="ARBA" id="ARBA00022603"/>
    </source>
</evidence>
<dbReference type="InterPro" id="IPR025835">
    <property type="entry name" value="Thiopurine_S-MeTrfase"/>
</dbReference>
<dbReference type="GO" id="GO:0032259">
    <property type="term" value="P:methylation"/>
    <property type="evidence" value="ECO:0007669"/>
    <property type="project" value="UniProtKB-KW"/>
</dbReference>
<comment type="caution">
    <text evidence="10">The sequence shown here is derived from an EMBL/GenBank/DDBJ whole genome shotgun (WGS) entry which is preliminary data.</text>
</comment>
<keyword evidence="8 9" id="KW-0949">S-adenosyl-L-methionine</keyword>
<dbReference type="GO" id="GO:0005737">
    <property type="term" value="C:cytoplasm"/>
    <property type="evidence" value="ECO:0007669"/>
    <property type="project" value="UniProtKB-SubCell"/>
</dbReference>
<keyword evidence="6 9" id="KW-0489">Methyltransferase</keyword>
<name>A0A0D6N845_9PROT</name>
<evidence type="ECO:0000256" key="2">
    <source>
        <dbReference type="ARBA" id="ARBA00004496"/>
    </source>
</evidence>
<dbReference type="GO" id="GO:0010038">
    <property type="term" value="P:response to metal ion"/>
    <property type="evidence" value="ECO:0007669"/>
    <property type="project" value="InterPro"/>
</dbReference>
<dbReference type="GO" id="GO:0008119">
    <property type="term" value="F:thiopurine S-methyltransferase activity"/>
    <property type="evidence" value="ECO:0007669"/>
    <property type="project" value="UniProtKB-UniRule"/>
</dbReference>
<evidence type="ECO:0000313" key="10">
    <source>
        <dbReference type="EMBL" id="GAN61671.1"/>
    </source>
</evidence>
<evidence type="ECO:0000313" key="13">
    <source>
        <dbReference type="Proteomes" id="UP000321891"/>
    </source>
</evidence>
<dbReference type="Proteomes" id="UP000032671">
    <property type="component" value="Unassembled WGS sequence"/>
</dbReference>
<dbReference type="PIRSF" id="PIRSF023956">
    <property type="entry name" value="Thiopurine_S-methyltransferase"/>
    <property type="match status" value="1"/>
</dbReference>
<reference evidence="10 12" key="1">
    <citation type="submission" date="2012-11" db="EMBL/GenBank/DDBJ databases">
        <title>Whole genome sequence of Acetobacter cibinongensis 4H-1.</title>
        <authorList>
            <person name="Azuma Y."/>
            <person name="Higashiura N."/>
            <person name="Hirakawa H."/>
            <person name="Matsushita K."/>
        </authorList>
    </citation>
    <scope>NUCLEOTIDE SEQUENCE [LARGE SCALE GENOMIC DNA]</scope>
    <source>
        <strain evidence="10 12">4H-1</strain>
    </source>
</reference>
<dbReference type="HAMAP" id="MF_00812">
    <property type="entry name" value="Thiopur_methtran"/>
    <property type="match status" value="1"/>
</dbReference>
<evidence type="ECO:0000256" key="5">
    <source>
        <dbReference type="ARBA" id="ARBA00022490"/>
    </source>
</evidence>
<keyword evidence="5 9" id="KW-0963">Cytoplasm</keyword>
<dbReference type="AlphaFoldDB" id="A0A0D6N845"/>
<proteinExistence type="inferred from homology"/>
<evidence type="ECO:0000313" key="12">
    <source>
        <dbReference type="Proteomes" id="UP000032671"/>
    </source>
</evidence>
<feature type="binding site" evidence="9">
    <location>
        <position position="123"/>
    </location>
    <ligand>
        <name>S-adenosyl-L-methionine</name>
        <dbReference type="ChEBI" id="CHEBI:59789"/>
    </ligand>
</feature>
<protein>
    <recommendedName>
        <fullName evidence="4 9">Thiopurine S-methyltransferase</fullName>
        <ecNumber evidence="4 9">2.1.1.67</ecNumber>
    </recommendedName>
    <alternativeName>
        <fullName evidence="9">Thiopurine methyltransferase</fullName>
    </alternativeName>
</protein>
<keyword evidence="13" id="KW-1185">Reference proteome</keyword>
<evidence type="ECO:0000256" key="1">
    <source>
        <dbReference type="ARBA" id="ARBA00000903"/>
    </source>
</evidence>
<dbReference type="STRING" id="1231339.Abci_053_025"/>
<evidence type="ECO:0000256" key="3">
    <source>
        <dbReference type="ARBA" id="ARBA00008145"/>
    </source>
</evidence>